<feature type="region of interest" description="Disordered" evidence="1">
    <location>
        <begin position="583"/>
        <end position="648"/>
    </location>
</feature>
<reference evidence="2 3" key="1">
    <citation type="journal article" date="2014" name="BMC Genomics">
        <title>Genome sequencing of four Aureobasidium pullulans varieties: biotechnological potential, stress tolerance, and description of new species.</title>
        <authorList>
            <person name="Gostin Ar C."/>
            <person name="Ohm R.A."/>
            <person name="Kogej T."/>
            <person name="Sonjak S."/>
            <person name="Turk M."/>
            <person name="Zajc J."/>
            <person name="Zalar P."/>
            <person name="Grube M."/>
            <person name="Sun H."/>
            <person name="Han J."/>
            <person name="Sharma A."/>
            <person name="Chiniquy J."/>
            <person name="Ngan C.Y."/>
            <person name="Lipzen A."/>
            <person name="Barry K."/>
            <person name="Grigoriev I.V."/>
            <person name="Gunde-Cimerman N."/>
        </authorList>
    </citation>
    <scope>NUCLEOTIDE SEQUENCE [LARGE SCALE GENOMIC DNA]</scope>
    <source>
        <strain evidence="2 3">CBS 147.97</strain>
    </source>
</reference>
<dbReference type="OrthoDB" id="3893596at2759"/>
<proteinExistence type="predicted"/>
<dbReference type="HOGENOM" id="CLU_390274_0_0_1"/>
<feature type="compositionally biased region" description="Low complexity" evidence="1">
    <location>
        <begin position="594"/>
        <end position="604"/>
    </location>
</feature>
<sequence length="707" mass="79086">MDWTLISGISHCYPAVSPEIPATTVSDVAKRCHLSLSSIYSKFQKDIEHINSDLVPDLSSIITRQRSMVTVADVTSKTTYSTPSRLNSLISLEKQNRETISQVHDLIKDVPEWASAPQVVHDSPSLCATTLEKQWMDLALIYLLSRPQMLNNSGVKCQSRILIYQRQCLSKRLDVWKQKLAVSQEEDCYITEPSDWSSTQPSAGMMTPLEGWSDVNSETTERAPEDAAPIEYLELINAAEQTVEFTRYLGALMKVNSRNRDRFVGILGENCAEATGILHNRYSHLVNNLAKLLHVPQQEPSLEHVPSVLGSPLASSTPDQAAHLQSSEYPDIGEFRILSPKPYRSNSSDIEDMPHNCSQPEDQKSLSSIPAIKQRHNSVDIPASHLKASLFGSGSSCFAIGNRIRYSHEFINTTRCMYFAFIPLIAEFYGMGFAFQDIGRIWSDSHVQRLWTENATHTAKTVQEVVQEIATSVREVANQCKAWTVVVPDRVFYDLQKYQIRLQRQQLILNLLVLIMRILSSSEEPGQNYCSRHPENISFENEEFLKACRDLASTVGIRQEIKKKLLKIVSSSSKDEEIIVNTAEEEMPDADNWSSGGSSAGSVSPKDDWSDAESDSSGSSSSSLSSPFEPTHECQNADPTKDQQDKTTGDSILEIMLDGFEDGVKREENWSVEALVARKGDLAKLAFHWTNVENFAGLRRPDPIPAH</sequence>
<evidence type="ECO:0000256" key="1">
    <source>
        <dbReference type="SAM" id="MobiDB-lite"/>
    </source>
</evidence>
<organism evidence="2 3">
    <name type="scientific">Aureobasidium namibiae CBS 147.97</name>
    <dbReference type="NCBI Taxonomy" id="1043004"/>
    <lineage>
        <taxon>Eukaryota</taxon>
        <taxon>Fungi</taxon>
        <taxon>Dikarya</taxon>
        <taxon>Ascomycota</taxon>
        <taxon>Pezizomycotina</taxon>
        <taxon>Dothideomycetes</taxon>
        <taxon>Dothideomycetidae</taxon>
        <taxon>Dothideales</taxon>
        <taxon>Saccotheciaceae</taxon>
        <taxon>Aureobasidium</taxon>
    </lineage>
</organism>
<dbReference type="Proteomes" id="UP000027730">
    <property type="component" value="Unassembled WGS sequence"/>
</dbReference>
<dbReference type="AlphaFoldDB" id="A0A074WYE7"/>
<keyword evidence="3" id="KW-1185">Reference proteome</keyword>
<dbReference type="RefSeq" id="XP_013430999.1">
    <property type="nucleotide sequence ID" value="XM_013575545.1"/>
</dbReference>
<dbReference type="GeneID" id="25412987"/>
<gene>
    <name evidence="2" type="ORF">M436DRAFT_60359</name>
</gene>
<evidence type="ECO:0000313" key="3">
    <source>
        <dbReference type="Proteomes" id="UP000027730"/>
    </source>
</evidence>
<accession>A0A074WYE7</accession>
<name>A0A074WYE7_9PEZI</name>
<evidence type="ECO:0000313" key="2">
    <source>
        <dbReference type="EMBL" id="KEQ76529.1"/>
    </source>
</evidence>
<protein>
    <submittedName>
        <fullName evidence="2">Uncharacterized protein</fullName>
    </submittedName>
</protein>
<dbReference type="EMBL" id="KL584703">
    <property type="protein sequence ID" value="KEQ76529.1"/>
    <property type="molecule type" value="Genomic_DNA"/>
</dbReference>
<feature type="compositionally biased region" description="Basic and acidic residues" evidence="1">
    <location>
        <begin position="639"/>
        <end position="648"/>
    </location>
</feature>
<feature type="compositionally biased region" description="Low complexity" evidence="1">
    <location>
        <begin position="615"/>
        <end position="626"/>
    </location>
</feature>